<dbReference type="AlphaFoldDB" id="A0A238JVW1"/>
<keyword evidence="3" id="KW-1185">Reference proteome</keyword>
<organism evidence="2 3">
    <name type="scientific">Actibacterium lipolyticum</name>
    <dbReference type="NCBI Taxonomy" id="1524263"/>
    <lineage>
        <taxon>Bacteria</taxon>
        <taxon>Pseudomonadati</taxon>
        <taxon>Pseudomonadota</taxon>
        <taxon>Alphaproteobacteria</taxon>
        <taxon>Rhodobacterales</taxon>
        <taxon>Roseobacteraceae</taxon>
        <taxon>Actibacterium</taxon>
    </lineage>
</organism>
<evidence type="ECO:0000259" key="1">
    <source>
        <dbReference type="Pfam" id="PF08818"/>
    </source>
</evidence>
<dbReference type="InterPro" id="IPR014922">
    <property type="entry name" value="YdhG-like"/>
</dbReference>
<feature type="domain" description="YdhG-like" evidence="1">
    <location>
        <begin position="45"/>
        <end position="150"/>
    </location>
</feature>
<proteinExistence type="predicted"/>
<dbReference type="Pfam" id="PF08818">
    <property type="entry name" value="DUF1801"/>
    <property type="match status" value="1"/>
</dbReference>
<reference evidence="3" key="1">
    <citation type="submission" date="2017-05" db="EMBL/GenBank/DDBJ databases">
        <authorList>
            <person name="Rodrigo-Torres L."/>
            <person name="Arahal R. D."/>
            <person name="Lucena T."/>
        </authorList>
    </citation>
    <scope>NUCLEOTIDE SEQUENCE [LARGE SCALE GENOMIC DNA]</scope>
    <source>
        <strain evidence="3">CECT 8621</strain>
    </source>
</reference>
<name>A0A238JVW1_9RHOB</name>
<protein>
    <recommendedName>
        <fullName evidence="1">YdhG-like domain-containing protein</fullName>
    </recommendedName>
</protein>
<accession>A0A238JVW1</accession>
<dbReference type="EMBL" id="FXYE01000001">
    <property type="protein sequence ID" value="SMX34304.1"/>
    <property type="molecule type" value="Genomic_DNA"/>
</dbReference>
<dbReference type="Proteomes" id="UP000202922">
    <property type="component" value="Unassembled WGS sequence"/>
</dbReference>
<evidence type="ECO:0000313" key="3">
    <source>
        <dbReference type="Proteomes" id="UP000202922"/>
    </source>
</evidence>
<sequence length="156" mass="17389">MAARQRMTLTGKVSAARFLDMFEQRRPFQDANVQSVFAAYPSATRDALLDLREVIFQMAATTTGVGRVEETLKWGQPAYLTSEPKSGSTIRLGRPKSGGFAIYAHCQTTIISDFRSLFPHDFIYDGNRGVQFEIGQAVPVEKVRLLIASALTYHLK</sequence>
<evidence type="ECO:0000313" key="2">
    <source>
        <dbReference type="EMBL" id="SMX34304.1"/>
    </source>
</evidence>
<dbReference type="SUPFAM" id="SSF159888">
    <property type="entry name" value="YdhG-like"/>
    <property type="match status" value="1"/>
</dbReference>
<gene>
    <name evidence="2" type="ORF">COL8621_01246</name>
</gene>